<sequence length="120" mass="12790">MTTVSEVLNALKEEGYTVDFNLQGNCLVCHGNALQLSPDEFLLDKHYRFEGLSDPGDGAIVYAISSARHGIKGTLVNGYGISSEAMGADMVKALRENPAFSASHEETPAPAENPNQALPP</sequence>
<evidence type="ECO:0000313" key="2">
    <source>
        <dbReference type="EMBL" id="AWM35277.1"/>
    </source>
</evidence>
<accession>A0A2Z3GUC9</accession>
<dbReference type="OrthoDB" id="8418771at2"/>
<proteinExistence type="predicted"/>
<keyword evidence="3" id="KW-1185">Reference proteome</keyword>
<dbReference type="Proteomes" id="UP000245999">
    <property type="component" value="Chromosome"/>
</dbReference>
<dbReference type="EMBL" id="CP029145">
    <property type="protein sequence ID" value="AWM35277.1"/>
    <property type="molecule type" value="Genomic_DNA"/>
</dbReference>
<feature type="region of interest" description="Disordered" evidence="1">
    <location>
        <begin position="96"/>
        <end position="120"/>
    </location>
</feature>
<gene>
    <name evidence="2" type="ORF">DDQ68_02280</name>
</gene>
<name>A0A2Z3GUC9_9BACT</name>
<evidence type="ECO:0000256" key="1">
    <source>
        <dbReference type="SAM" id="MobiDB-lite"/>
    </source>
</evidence>
<evidence type="ECO:0000313" key="3">
    <source>
        <dbReference type="Proteomes" id="UP000245999"/>
    </source>
</evidence>
<reference evidence="3" key="1">
    <citation type="submission" date="2018-04" db="EMBL/GenBank/DDBJ databases">
        <title>Complete genome of Antarctic heterotrophic bacterium Hymenobacter nivis.</title>
        <authorList>
            <person name="Terashima M."/>
        </authorList>
    </citation>
    <scope>NUCLEOTIDE SEQUENCE [LARGE SCALE GENOMIC DNA]</scope>
    <source>
        <strain evidence="3">NBRC 111535</strain>
    </source>
</reference>
<dbReference type="AlphaFoldDB" id="A0A2Z3GUC9"/>
<protein>
    <submittedName>
        <fullName evidence="2">Phosphoribosylpyrophosphate synthetase</fullName>
    </submittedName>
</protein>
<organism evidence="2 3">
    <name type="scientific">Hymenobacter nivis</name>
    <dbReference type="NCBI Taxonomy" id="1850093"/>
    <lineage>
        <taxon>Bacteria</taxon>
        <taxon>Pseudomonadati</taxon>
        <taxon>Bacteroidota</taxon>
        <taxon>Cytophagia</taxon>
        <taxon>Cytophagales</taxon>
        <taxon>Hymenobacteraceae</taxon>
        <taxon>Hymenobacter</taxon>
    </lineage>
</organism>
<dbReference type="KEGG" id="hnv:DDQ68_02280"/>